<evidence type="ECO:0000256" key="6">
    <source>
        <dbReference type="ARBA" id="ARBA00025549"/>
    </source>
</evidence>
<dbReference type="EMBL" id="LODT01000037">
    <property type="protein sequence ID" value="KYQ90445.1"/>
    <property type="molecule type" value="Genomic_DNA"/>
</dbReference>
<keyword evidence="5" id="KW-0206">Cytoskeleton</keyword>
<dbReference type="PRINTS" id="PR01640">
    <property type="entry name" value="PROFILINPLNT"/>
</dbReference>
<comment type="caution">
    <text evidence="8">The sequence shown here is derived from an EMBL/GenBank/DDBJ whole genome shotgun (WGS) entry which is preliminary data.</text>
</comment>
<name>A0A151Z916_TIELA</name>
<reference evidence="8 9" key="1">
    <citation type="submission" date="2015-12" db="EMBL/GenBank/DDBJ databases">
        <title>Dictyostelia acquired genes for synthesis and detection of signals that induce cell-type specialization by lateral gene transfer from prokaryotes.</title>
        <authorList>
            <person name="Gloeckner G."/>
            <person name="Schaap P."/>
        </authorList>
    </citation>
    <scope>NUCLEOTIDE SEQUENCE [LARGE SCALE GENOMIC DNA]</scope>
    <source>
        <strain evidence="8 9">TK</strain>
    </source>
</reference>
<evidence type="ECO:0000256" key="2">
    <source>
        <dbReference type="ARBA" id="ARBA00010058"/>
    </source>
</evidence>
<gene>
    <name evidence="8" type="ORF">DLAC_11757</name>
</gene>
<dbReference type="PANTHER" id="PTHR11604">
    <property type="entry name" value="PROFILIN"/>
    <property type="match status" value="1"/>
</dbReference>
<dbReference type="InterPro" id="IPR048278">
    <property type="entry name" value="PFN"/>
</dbReference>
<proteinExistence type="inferred from homology"/>
<dbReference type="OMA" id="QFKAEEM"/>
<accession>A0A151Z916</accession>
<dbReference type="InterPro" id="IPR005455">
    <property type="entry name" value="PFN_euk"/>
</dbReference>
<dbReference type="InParanoid" id="A0A151Z916"/>
<dbReference type="Proteomes" id="UP000076078">
    <property type="component" value="Unassembled WGS sequence"/>
</dbReference>
<keyword evidence="3" id="KW-0963">Cytoplasm</keyword>
<evidence type="ECO:0000256" key="1">
    <source>
        <dbReference type="ARBA" id="ARBA00004245"/>
    </source>
</evidence>
<dbReference type="GO" id="GO:0003785">
    <property type="term" value="F:actin monomer binding"/>
    <property type="evidence" value="ECO:0007669"/>
    <property type="project" value="TreeGrafter"/>
</dbReference>
<dbReference type="AlphaFoldDB" id="A0A151Z916"/>
<dbReference type="SMART" id="SM00392">
    <property type="entry name" value="PROF"/>
    <property type="match status" value="1"/>
</dbReference>
<keyword evidence="4 7" id="KW-0009">Actin-binding</keyword>
<dbReference type="InterPro" id="IPR036140">
    <property type="entry name" value="PFN_sf"/>
</dbReference>
<comment type="subcellular location">
    <subcellularLocation>
        <location evidence="1">Cytoplasm</location>
        <location evidence="1">Cytoskeleton</location>
    </subcellularLocation>
</comment>
<protein>
    <recommendedName>
        <fullName evidence="7">Profilin</fullName>
    </recommendedName>
</protein>
<dbReference type="PRINTS" id="PR00392">
    <property type="entry name" value="PROFILIN"/>
</dbReference>
<evidence type="ECO:0000256" key="7">
    <source>
        <dbReference type="RuleBase" id="RU003909"/>
    </source>
</evidence>
<dbReference type="SUPFAM" id="SSF55770">
    <property type="entry name" value="Profilin (actin-binding protein)"/>
    <property type="match status" value="1"/>
</dbReference>
<evidence type="ECO:0000313" key="9">
    <source>
        <dbReference type="Proteomes" id="UP000076078"/>
    </source>
</evidence>
<comment type="similarity">
    <text evidence="2 7">Belongs to the profilin family.</text>
</comment>
<dbReference type="GO" id="GO:0005856">
    <property type="term" value="C:cytoskeleton"/>
    <property type="evidence" value="ECO:0007669"/>
    <property type="project" value="UniProtKB-SubCell"/>
</dbReference>
<evidence type="ECO:0000256" key="5">
    <source>
        <dbReference type="ARBA" id="ARBA00023212"/>
    </source>
</evidence>
<keyword evidence="9" id="KW-1185">Reference proteome</keyword>
<dbReference type="PANTHER" id="PTHR11604:SF0">
    <property type="entry name" value="PROFILIN"/>
    <property type="match status" value="1"/>
</dbReference>
<sequence>MSYQSYIDDNLIVNNLVTEACIINVEDESLRAKSTGWKFKEGEITTIVNLFEQPKDAITNGIIINGAVYMGYKADCKSILAKNGDCGIVLVKSGTSIIIGYYDEFQTLGNVSMAVEHVAFDLRYLNDIKKI</sequence>
<comment type="function">
    <text evidence="6">Binds to actin and affects the structure of the cytoskeleton. At high concentrations, profilin prevents the polymerization of actin, whereas it enhances it at low concentrations. By binding to PIP2, it inhibits the formation of IP3 and DG.</text>
</comment>
<dbReference type="GO" id="GO:0005938">
    <property type="term" value="C:cell cortex"/>
    <property type="evidence" value="ECO:0007669"/>
    <property type="project" value="TreeGrafter"/>
</dbReference>
<dbReference type="CDD" id="cd00148">
    <property type="entry name" value="PROF"/>
    <property type="match status" value="1"/>
</dbReference>
<dbReference type="STRING" id="361077.A0A151Z916"/>
<dbReference type="OrthoDB" id="421374at2759"/>
<evidence type="ECO:0000313" key="8">
    <source>
        <dbReference type="EMBL" id="KYQ90445.1"/>
    </source>
</evidence>
<organism evidence="8 9">
    <name type="scientific">Tieghemostelium lacteum</name>
    <name type="common">Slime mold</name>
    <name type="synonym">Dictyostelium lacteum</name>
    <dbReference type="NCBI Taxonomy" id="361077"/>
    <lineage>
        <taxon>Eukaryota</taxon>
        <taxon>Amoebozoa</taxon>
        <taxon>Evosea</taxon>
        <taxon>Eumycetozoa</taxon>
        <taxon>Dictyostelia</taxon>
        <taxon>Dictyosteliales</taxon>
        <taxon>Raperosteliaceae</taxon>
        <taxon>Tieghemostelium</taxon>
    </lineage>
</organism>
<evidence type="ECO:0000256" key="3">
    <source>
        <dbReference type="ARBA" id="ARBA00022490"/>
    </source>
</evidence>
<dbReference type="Gene3D" id="3.30.450.30">
    <property type="entry name" value="Dynein light chain 2a, cytoplasmic"/>
    <property type="match status" value="1"/>
</dbReference>
<evidence type="ECO:0000256" key="4">
    <source>
        <dbReference type="ARBA" id="ARBA00023203"/>
    </source>
</evidence>
<dbReference type="Pfam" id="PF00235">
    <property type="entry name" value="Profilin"/>
    <property type="match status" value="1"/>
</dbReference>